<evidence type="ECO:0000256" key="1">
    <source>
        <dbReference type="SAM" id="Phobius"/>
    </source>
</evidence>
<gene>
    <name evidence="2" type="ordered locus">Selin_0199</name>
</gene>
<organism evidence="2 3">
    <name type="scientific">Desulfurispirillum indicum (strain ATCC BAA-1389 / DSM 22839 / S5)</name>
    <dbReference type="NCBI Taxonomy" id="653733"/>
    <lineage>
        <taxon>Bacteria</taxon>
        <taxon>Pseudomonadati</taxon>
        <taxon>Chrysiogenota</taxon>
        <taxon>Chrysiogenia</taxon>
        <taxon>Chrysiogenales</taxon>
        <taxon>Chrysiogenaceae</taxon>
        <taxon>Desulfurispirillum</taxon>
    </lineage>
</organism>
<dbReference type="KEGG" id="din:Selin_0199"/>
<dbReference type="EMBL" id="CP002432">
    <property type="protein sequence ID" value="ADU64956.1"/>
    <property type="molecule type" value="Genomic_DNA"/>
</dbReference>
<dbReference type="eggNOG" id="COG3166">
    <property type="taxonomic scope" value="Bacteria"/>
</dbReference>
<reference evidence="2 3" key="1">
    <citation type="submission" date="2010-12" db="EMBL/GenBank/DDBJ databases">
        <title>Complete sequence of Desulfurispirillum indicum S5.</title>
        <authorList>
            <consortium name="US DOE Joint Genome Institute"/>
            <person name="Lucas S."/>
            <person name="Copeland A."/>
            <person name="Lapidus A."/>
            <person name="Cheng J.-F."/>
            <person name="Goodwin L."/>
            <person name="Pitluck S."/>
            <person name="Chertkov O."/>
            <person name="Held B."/>
            <person name="Detter J.C."/>
            <person name="Han C."/>
            <person name="Tapia R."/>
            <person name="Land M."/>
            <person name="Hauser L."/>
            <person name="Kyrpides N."/>
            <person name="Ivanova N."/>
            <person name="Mikhailova N."/>
            <person name="Haggblom M."/>
            <person name="Rauschenbach I."/>
            <person name="Bini E."/>
            <person name="Woyke T."/>
        </authorList>
    </citation>
    <scope>NUCLEOTIDE SEQUENCE [LARGE SCALE GENOMIC DNA]</scope>
    <source>
        <strain evidence="3">ATCC BAA-1389 / DSM 22839 / S5</strain>
    </source>
</reference>
<dbReference type="Proteomes" id="UP000002572">
    <property type="component" value="Chromosome"/>
</dbReference>
<dbReference type="HOGENOM" id="CLU_097502_0_0_0"/>
<evidence type="ECO:0000313" key="3">
    <source>
        <dbReference type="Proteomes" id="UP000002572"/>
    </source>
</evidence>
<dbReference type="STRING" id="653733.Selin_0199"/>
<feature type="transmembrane region" description="Helical" evidence="1">
    <location>
        <begin position="21"/>
        <end position="44"/>
    </location>
</feature>
<proteinExistence type="predicted"/>
<name>E6W617_DESIS</name>
<dbReference type="OrthoDB" id="5405677at2"/>
<protein>
    <submittedName>
        <fullName evidence="2">MshA biogenesis protein MshI-2</fullName>
    </submittedName>
</protein>
<evidence type="ECO:0000313" key="2">
    <source>
        <dbReference type="EMBL" id="ADU64956.1"/>
    </source>
</evidence>
<keyword evidence="3" id="KW-1185">Reference proteome</keyword>
<dbReference type="RefSeq" id="WP_013504845.1">
    <property type="nucleotide sequence ID" value="NC_014836.1"/>
</dbReference>
<sequence length="222" mass="24955">MRQEINLYQEQFRPKPIAFPARRIAVIAGLALLTLICISLLQAFSLQQSRAELLKAQAAVQGAEQKLIAYLTQYPKPQPDAQLPERIAQLEKTIAYQNSLISALTLDIDSGARGFSPFLSAMARQTVPQVWLTQIYLYDGGRQMALRGETLDPGKMPLLLTAYSREEIFRGLDFEAFSMERSQHDPAIAQFTLGTPRPSRILSLTNMTPLQRFQMRSQGETP</sequence>
<dbReference type="InParanoid" id="E6W617"/>
<accession>E6W617</accession>
<keyword evidence="1" id="KW-0472">Membrane</keyword>
<keyword evidence="1" id="KW-1133">Transmembrane helix</keyword>
<dbReference type="AlphaFoldDB" id="E6W617"/>
<keyword evidence="1" id="KW-0812">Transmembrane</keyword>